<proteinExistence type="inferred from homology"/>
<dbReference type="GO" id="GO:0005615">
    <property type="term" value="C:extracellular space"/>
    <property type="evidence" value="ECO:0007669"/>
    <property type="project" value="InterPro"/>
</dbReference>
<dbReference type="GO" id="GO:0004867">
    <property type="term" value="F:serine-type endopeptidase inhibitor activity"/>
    <property type="evidence" value="ECO:0007669"/>
    <property type="project" value="UniProtKB-KW"/>
</dbReference>
<keyword evidence="8" id="KW-1185">Reference proteome</keyword>
<evidence type="ECO:0000256" key="2">
    <source>
        <dbReference type="ARBA" id="ARBA00022690"/>
    </source>
</evidence>
<dbReference type="EMBL" id="JARQZJ010000032">
    <property type="protein sequence ID" value="KAK9874820.1"/>
    <property type="molecule type" value="Genomic_DNA"/>
</dbReference>
<dbReference type="PANTHER" id="PTHR11461:SF211">
    <property type="entry name" value="GH10112P-RELATED"/>
    <property type="match status" value="1"/>
</dbReference>
<sequence>MLAMEMLRRRIARCAWILFMVSLAACTKAPVSEFVRNNNELSINVFNELLKIGEDSFVFGIFCLDAIIALTCLGAGGDTAKEIKSAFNWNISDTRLTTDFEYVIKELKSIRNLNIHIANRIYLNHHISVDPKFLKIAEAFDTSIENVNFSTPQDATKKINSWVEKQNGGKTGRVAEEGNINTLTNMVLINSLYFQGRWKHPFLLNETKQTDFYISKNETVKIDMMKITGHFLLDINKRVGTKMLRIPYQNEKADMFLLLPDDVDGFHRIAKNARSLWGERDFKSVYTTVYLPKFKVKSSLDMIPIMKNMGVSKLFSSADLGGISKQNVSVSSVIQKNYLSIDEIGTESDDTVPDAGPAEKPIPAPNEKAQVFRADHPFVFGVLYDGFSLIAGRYSGPQAE</sequence>
<dbReference type="InterPro" id="IPR042185">
    <property type="entry name" value="Serpin_sf_2"/>
</dbReference>
<dbReference type="Pfam" id="PF00079">
    <property type="entry name" value="Serpin"/>
    <property type="match status" value="1"/>
</dbReference>
<feature type="chain" id="PRO_5043351565" description="Serpin domain-containing protein" evidence="5">
    <location>
        <begin position="27"/>
        <end position="400"/>
    </location>
</feature>
<evidence type="ECO:0000313" key="7">
    <source>
        <dbReference type="EMBL" id="KAK9874820.1"/>
    </source>
</evidence>
<feature type="signal peptide" evidence="5">
    <location>
        <begin position="1"/>
        <end position="26"/>
    </location>
</feature>
<dbReference type="Proteomes" id="UP001431783">
    <property type="component" value="Unassembled WGS sequence"/>
</dbReference>
<evidence type="ECO:0000256" key="3">
    <source>
        <dbReference type="ARBA" id="ARBA00022900"/>
    </source>
</evidence>
<dbReference type="SMART" id="SM00093">
    <property type="entry name" value="SERPIN"/>
    <property type="match status" value="1"/>
</dbReference>
<evidence type="ECO:0000259" key="6">
    <source>
        <dbReference type="SMART" id="SM00093"/>
    </source>
</evidence>
<dbReference type="InterPro" id="IPR042178">
    <property type="entry name" value="Serpin_sf_1"/>
</dbReference>
<feature type="domain" description="Serpin" evidence="6">
    <location>
        <begin position="43"/>
        <end position="397"/>
    </location>
</feature>
<dbReference type="Gene3D" id="3.30.497.10">
    <property type="entry name" value="Antithrombin, subunit I, domain 2"/>
    <property type="match status" value="1"/>
</dbReference>
<evidence type="ECO:0000313" key="8">
    <source>
        <dbReference type="Proteomes" id="UP001431783"/>
    </source>
</evidence>
<dbReference type="PANTHER" id="PTHR11461">
    <property type="entry name" value="SERINE PROTEASE INHIBITOR, SERPIN"/>
    <property type="match status" value="1"/>
</dbReference>
<comment type="caution">
    <text evidence="7">The sequence shown here is derived from an EMBL/GenBank/DDBJ whole genome shotgun (WGS) entry which is preliminary data.</text>
</comment>
<comment type="similarity">
    <text evidence="1 4">Belongs to the serpin family.</text>
</comment>
<dbReference type="SUPFAM" id="SSF56574">
    <property type="entry name" value="Serpins"/>
    <property type="match status" value="1"/>
</dbReference>
<name>A0AAW1U3T7_9CUCU</name>
<evidence type="ECO:0000256" key="1">
    <source>
        <dbReference type="ARBA" id="ARBA00009500"/>
    </source>
</evidence>
<dbReference type="InterPro" id="IPR036186">
    <property type="entry name" value="Serpin_sf"/>
</dbReference>
<dbReference type="Gene3D" id="2.30.39.10">
    <property type="entry name" value="Alpha-1-antitrypsin, domain 1"/>
    <property type="match status" value="1"/>
</dbReference>
<dbReference type="AlphaFoldDB" id="A0AAW1U3T7"/>
<gene>
    <name evidence="7" type="ORF">WA026_005628</name>
</gene>
<protein>
    <recommendedName>
        <fullName evidence="6">Serpin domain-containing protein</fullName>
    </recommendedName>
</protein>
<evidence type="ECO:0000256" key="4">
    <source>
        <dbReference type="RuleBase" id="RU000411"/>
    </source>
</evidence>
<keyword evidence="3" id="KW-0722">Serine protease inhibitor</keyword>
<accession>A0AAW1U3T7</accession>
<evidence type="ECO:0000256" key="5">
    <source>
        <dbReference type="SAM" id="SignalP"/>
    </source>
</evidence>
<organism evidence="7 8">
    <name type="scientific">Henosepilachna vigintioctopunctata</name>
    <dbReference type="NCBI Taxonomy" id="420089"/>
    <lineage>
        <taxon>Eukaryota</taxon>
        <taxon>Metazoa</taxon>
        <taxon>Ecdysozoa</taxon>
        <taxon>Arthropoda</taxon>
        <taxon>Hexapoda</taxon>
        <taxon>Insecta</taxon>
        <taxon>Pterygota</taxon>
        <taxon>Neoptera</taxon>
        <taxon>Endopterygota</taxon>
        <taxon>Coleoptera</taxon>
        <taxon>Polyphaga</taxon>
        <taxon>Cucujiformia</taxon>
        <taxon>Coccinelloidea</taxon>
        <taxon>Coccinellidae</taxon>
        <taxon>Epilachninae</taxon>
        <taxon>Epilachnini</taxon>
        <taxon>Henosepilachna</taxon>
    </lineage>
</organism>
<dbReference type="InterPro" id="IPR000215">
    <property type="entry name" value="Serpin_fam"/>
</dbReference>
<reference evidence="7 8" key="1">
    <citation type="submission" date="2023-03" db="EMBL/GenBank/DDBJ databases">
        <title>Genome insight into feeding habits of ladybird beetles.</title>
        <authorList>
            <person name="Li H.-S."/>
            <person name="Huang Y.-H."/>
            <person name="Pang H."/>
        </authorList>
    </citation>
    <scope>NUCLEOTIDE SEQUENCE [LARGE SCALE GENOMIC DNA]</scope>
    <source>
        <strain evidence="7">SYSU_2023b</strain>
        <tissue evidence="7">Whole body</tissue>
    </source>
</reference>
<keyword evidence="2" id="KW-0646">Protease inhibitor</keyword>
<keyword evidence="5" id="KW-0732">Signal</keyword>
<dbReference type="InterPro" id="IPR023796">
    <property type="entry name" value="Serpin_dom"/>
</dbReference>